<accession>A0ABN3TXX0</accession>
<evidence type="ECO:0000313" key="2">
    <source>
        <dbReference type="EMBL" id="GAA2720396.1"/>
    </source>
</evidence>
<keyword evidence="1" id="KW-0472">Membrane</keyword>
<dbReference type="Proteomes" id="UP001500886">
    <property type="component" value="Unassembled WGS sequence"/>
</dbReference>
<proteinExistence type="predicted"/>
<dbReference type="EMBL" id="BAAASL010000015">
    <property type="protein sequence ID" value="GAA2720396.1"/>
    <property type="molecule type" value="Genomic_DNA"/>
</dbReference>
<comment type="caution">
    <text evidence="2">The sequence shown here is derived from an EMBL/GenBank/DDBJ whole genome shotgun (WGS) entry which is preliminary data.</text>
</comment>
<evidence type="ECO:0008006" key="4">
    <source>
        <dbReference type="Google" id="ProtNLM"/>
    </source>
</evidence>
<feature type="transmembrane region" description="Helical" evidence="1">
    <location>
        <begin position="131"/>
        <end position="154"/>
    </location>
</feature>
<sequence length="156" mass="16513">MHPPVRHFDASLYSAAMFGAMREIPRYRRTSYPGPTRGLGQAFAAWEGLVQVTQQVMQLAADGDIGSLTDGIKPDWAVFGAIGTKAKIIVGVVMAGAVLFLLGSAIVGAVHIRVGNQQHNTMETKKGQTMVASSLLGLFAVASMSTLFGIVYGFGI</sequence>
<reference evidence="2 3" key="1">
    <citation type="journal article" date="2019" name="Int. J. Syst. Evol. Microbiol.">
        <title>The Global Catalogue of Microorganisms (GCM) 10K type strain sequencing project: providing services to taxonomists for standard genome sequencing and annotation.</title>
        <authorList>
            <consortium name="The Broad Institute Genomics Platform"/>
            <consortium name="The Broad Institute Genome Sequencing Center for Infectious Disease"/>
            <person name="Wu L."/>
            <person name="Ma J."/>
        </authorList>
    </citation>
    <scope>NUCLEOTIDE SEQUENCE [LARGE SCALE GENOMIC DNA]</scope>
    <source>
        <strain evidence="2 3">JCM 4542</strain>
    </source>
</reference>
<keyword evidence="1" id="KW-1133">Transmembrane helix</keyword>
<evidence type="ECO:0000256" key="1">
    <source>
        <dbReference type="SAM" id="Phobius"/>
    </source>
</evidence>
<protein>
    <recommendedName>
        <fullName evidence="4">Integral membrane protein</fullName>
    </recommendedName>
</protein>
<feature type="transmembrane region" description="Helical" evidence="1">
    <location>
        <begin position="88"/>
        <end position="110"/>
    </location>
</feature>
<keyword evidence="3" id="KW-1185">Reference proteome</keyword>
<evidence type="ECO:0000313" key="3">
    <source>
        <dbReference type="Proteomes" id="UP001500886"/>
    </source>
</evidence>
<organism evidence="2 3">
    <name type="scientific">Streptomyces luteosporeus</name>
    <dbReference type="NCBI Taxonomy" id="173856"/>
    <lineage>
        <taxon>Bacteria</taxon>
        <taxon>Bacillati</taxon>
        <taxon>Actinomycetota</taxon>
        <taxon>Actinomycetes</taxon>
        <taxon>Kitasatosporales</taxon>
        <taxon>Streptomycetaceae</taxon>
        <taxon>Streptomyces</taxon>
    </lineage>
</organism>
<name>A0ABN3TXX0_9ACTN</name>
<gene>
    <name evidence="2" type="ORF">GCM10010315_40720</name>
</gene>
<keyword evidence="1" id="KW-0812">Transmembrane</keyword>